<dbReference type="GO" id="GO:0009451">
    <property type="term" value="P:RNA modification"/>
    <property type="evidence" value="ECO:0007669"/>
    <property type="project" value="UniProtKB-ARBA"/>
</dbReference>
<dbReference type="PROSITE" id="PS51687">
    <property type="entry name" value="SAM_MT_RNA_M5U"/>
    <property type="match status" value="1"/>
</dbReference>
<reference evidence="8 9" key="1">
    <citation type="journal article" date="2011" name="Proc. Natl. Acad. Sci. U.S.A.">
        <title>Niche of harmful alga Aureococcus anophagefferens revealed through ecogenomics.</title>
        <authorList>
            <person name="Gobler C.J."/>
            <person name="Berry D.L."/>
            <person name="Dyhrman S.T."/>
            <person name="Wilhelm S.W."/>
            <person name="Salamov A."/>
            <person name="Lobanov A.V."/>
            <person name="Zhang Y."/>
            <person name="Collier J.L."/>
            <person name="Wurch L.L."/>
            <person name="Kustka A.B."/>
            <person name="Dill B.D."/>
            <person name="Shah M."/>
            <person name="VerBerkmoes N.C."/>
            <person name="Kuo A."/>
            <person name="Terry A."/>
            <person name="Pangilinan J."/>
            <person name="Lindquist E.A."/>
            <person name="Lucas S."/>
            <person name="Paulsen I.T."/>
            <person name="Hattenrath-Lehmann T.K."/>
            <person name="Talmage S.C."/>
            <person name="Walker E.A."/>
            <person name="Koch F."/>
            <person name="Burson A.M."/>
            <person name="Marcoval M.A."/>
            <person name="Tang Y.Z."/>
            <person name="Lecleir G.R."/>
            <person name="Coyne K.J."/>
            <person name="Berg G.M."/>
            <person name="Bertrand E.M."/>
            <person name="Saito M.A."/>
            <person name="Gladyshev V.N."/>
            <person name="Grigoriev I.V."/>
        </authorList>
    </citation>
    <scope>NUCLEOTIDE SEQUENCE [LARGE SCALE GENOMIC DNA]</scope>
    <source>
        <strain evidence="9">CCMP 1984</strain>
    </source>
</reference>
<feature type="binding site" evidence="4">
    <location>
        <position position="332"/>
    </location>
    <ligand>
        <name>S-adenosyl-L-methionine</name>
        <dbReference type="ChEBI" id="CHEBI:59789"/>
    </ligand>
</feature>
<evidence type="ECO:0000259" key="7">
    <source>
        <dbReference type="PROSITE" id="PS50926"/>
    </source>
</evidence>
<keyword evidence="3 4" id="KW-0949">S-adenosyl-L-methionine</keyword>
<feature type="binding site" evidence="4">
    <location>
        <position position="311"/>
    </location>
    <ligand>
        <name>S-adenosyl-L-methionine</name>
        <dbReference type="ChEBI" id="CHEBI:59789"/>
    </ligand>
</feature>
<accession>F0Y9D6</accession>
<keyword evidence="1 4" id="KW-0489">Methyltransferase</keyword>
<dbReference type="SUPFAM" id="SSF53335">
    <property type="entry name" value="S-adenosyl-L-methionine-dependent methyltransferases"/>
    <property type="match status" value="1"/>
</dbReference>
<evidence type="ECO:0000313" key="9">
    <source>
        <dbReference type="Proteomes" id="UP000002729"/>
    </source>
</evidence>
<dbReference type="AlphaFoldDB" id="F0Y9D6"/>
<dbReference type="PANTHER" id="PTHR11061">
    <property type="entry name" value="RNA M5U METHYLTRANSFERASE"/>
    <property type="match status" value="1"/>
</dbReference>
<dbReference type="OrthoDB" id="10250660at2759"/>
<dbReference type="GO" id="GO:0008173">
    <property type="term" value="F:RNA methyltransferase activity"/>
    <property type="evidence" value="ECO:0007669"/>
    <property type="project" value="InterPro"/>
</dbReference>
<evidence type="ECO:0000256" key="1">
    <source>
        <dbReference type="ARBA" id="ARBA00022603"/>
    </source>
</evidence>
<dbReference type="Gene3D" id="2.40.50.140">
    <property type="entry name" value="Nucleic acid-binding proteins"/>
    <property type="match status" value="1"/>
</dbReference>
<name>F0Y9D6_AURAN</name>
<dbReference type="OMA" id="GGCKWQH"/>
<evidence type="ECO:0000256" key="5">
    <source>
        <dbReference type="PROSITE-ProRule" id="PRU10015"/>
    </source>
</evidence>
<organism evidence="9">
    <name type="scientific">Aureococcus anophagefferens</name>
    <name type="common">Harmful bloom alga</name>
    <dbReference type="NCBI Taxonomy" id="44056"/>
    <lineage>
        <taxon>Eukaryota</taxon>
        <taxon>Sar</taxon>
        <taxon>Stramenopiles</taxon>
        <taxon>Ochrophyta</taxon>
        <taxon>Pelagophyceae</taxon>
        <taxon>Pelagomonadales</taxon>
        <taxon>Pelagomonadaceae</taxon>
        <taxon>Aureococcus</taxon>
    </lineage>
</organism>
<dbReference type="Pfam" id="PF05958">
    <property type="entry name" value="tRNA_U5-meth_tr"/>
    <property type="match status" value="1"/>
</dbReference>
<keyword evidence="9" id="KW-1185">Reference proteome</keyword>
<proteinExistence type="inferred from homology"/>
<feature type="domain" description="TRAM" evidence="7">
    <location>
        <begin position="39"/>
        <end position="104"/>
    </location>
</feature>
<dbReference type="Pfam" id="PF01938">
    <property type="entry name" value="TRAM"/>
    <property type="match status" value="1"/>
</dbReference>
<dbReference type="InterPro" id="IPR029063">
    <property type="entry name" value="SAM-dependent_MTases_sf"/>
</dbReference>
<dbReference type="PROSITE" id="PS50926">
    <property type="entry name" value="TRAM"/>
    <property type="match status" value="1"/>
</dbReference>
<dbReference type="PROSITE" id="PS01231">
    <property type="entry name" value="TRMA_2"/>
    <property type="match status" value="1"/>
</dbReference>
<sequence>MRACYYLLFLVAPFATPWAPPSSTRRAASLTLRATRAPKFFEADSIIDVRVDSLSSLGDGVGRVRSNLTGSDVVVFLPFAAPGDVVRARVTEERKRSCRAAVVEVLEPSPDRAVPRCPSFGACGGCQLQHLTLDAQRRWKRVFLRDALERVGGLRGVAVEATRGGDRGYGYRRKLTPHVTARGALGFQRVGGRGLVDVAACAIADDAVNERLRALAAEPRDRLLARAAAYAPARRARAKKAPAGGTLLLRGHAAGVAVDPDEVVEQEVRGLRFAHKASEFWQNNDDALPALVDHVVAEARRSGATKLLDCYCGGGLFALAAAADFDAVRGVEVSAANVAAATRNAARNGLGGVATFVVGRAERLFADAAEFAGGDTVVVMDPPRAGASAAFLDQLLAFAPVRVVYVSCDPATLARDAAALVAGGDYAVASAVPFDLFPMTRHVEAVVVFDRRA</sequence>
<feature type="signal peptide" evidence="6">
    <location>
        <begin position="1"/>
        <end position="19"/>
    </location>
</feature>
<dbReference type="InParanoid" id="F0Y9D6"/>
<feature type="binding site" evidence="4">
    <location>
        <position position="381"/>
    </location>
    <ligand>
        <name>S-adenosyl-L-methionine</name>
        <dbReference type="ChEBI" id="CHEBI:59789"/>
    </ligand>
</feature>
<dbReference type="GO" id="GO:0008757">
    <property type="term" value="F:S-adenosylmethionine-dependent methyltransferase activity"/>
    <property type="evidence" value="ECO:0007669"/>
    <property type="project" value="UniProtKB-ARBA"/>
</dbReference>
<dbReference type="Proteomes" id="UP000002729">
    <property type="component" value="Unassembled WGS sequence"/>
</dbReference>
<keyword evidence="6" id="KW-0732">Signal</keyword>
<evidence type="ECO:0000256" key="3">
    <source>
        <dbReference type="ARBA" id="ARBA00022691"/>
    </source>
</evidence>
<evidence type="ECO:0000256" key="2">
    <source>
        <dbReference type="ARBA" id="ARBA00022679"/>
    </source>
</evidence>
<dbReference type="GO" id="GO:0006396">
    <property type="term" value="P:RNA processing"/>
    <property type="evidence" value="ECO:0007669"/>
    <property type="project" value="InterPro"/>
</dbReference>
<dbReference type="Gene3D" id="3.40.50.150">
    <property type="entry name" value="Vaccinia Virus protein VP39"/>
    <property type="match status" value="2"/>
</dbReference>
<dbReference type="RefSeq" id="XP_009037076.1">
    <property type="nucleotide sequence ID" value="XM_009038828.1"/>
</dbReference>
<feature type="active site" description="Nucleophile" evidence="4">
    <location>
        <position position="408"/>
    </location>
</feature>
<evidence type="ECO:0000313" key="8">
    <source>
        <dbReference type="EMBL" id="EGB08355.1"/>
    </source>
</evidence>
<dbReference type="eggNOG" id="KOG2187">
    <property type="taxonomic scope" value="Eukaryota"/>
</dbReference>
<dbReference type="InterPro" id="IPR010280">
    <property type="entry name" value="U5_MeTrfase_fam"/>
</dbReference>
<dbReference type="InterPro" id="IPR030390">
    <property type="entry name" value="MeTrfase_TrmA_AS"/>
</dbReference>
<dbReference type="InterPro" id="IPR012340">
    <property type="entry name" value="NA-bd_OB-fold"/>
</dbReference>
<dbReference type="GO" id="GO:0032259">
    <property type="term" value="P:methylation"/>
    <property type="evidence" value="ECO:0007669"/>
    <property type="project" value="UniProtKB-KW"/>
</dbReference>
<dbReference type="KEGG" id="aaf:AURANDRAFT_64214"/>
<comment type="similarity">
    <text evidence="4">Belongs to the class I-like SAM-binding methyltransferase superfamily. RNA M5U methyltransferase family.</text>
</comment>
<dbReference type="PANTHER" id="PTHR11061:SF30">
    <property type="entry name" value="TRNA (URACIL(54)-C(5))-METHYLTRANSFERASE"/>
    <property type="match status" value="1"/>
</dbReference>
<evidence type="ECO:0000256" key="6">
    <source>
        <dbReference type="SAM" id="SignalP"/>
    </source>
</evidence>
<dbReference type="InterPro" id="IPR030391">
    <property type="entry name" value="MeTrfase_TrmA_CS"/>
</dbReference>
<dbReference type="PROSITE" id="PS01230">
    <property type="entry name" value="TRMA_1"/>
    <property type="match status" value="1"/>
</dbReference>
<feature type="chain" id="PRO_5003260854" description="TRAM domain-containing protein" evidence="6">
    <location>
        <begin position="20"/>
        <end position="453"/>
    </location>
</feature>
<dbReference type="SUPFAM" id="SSF50249">
    <property type="entry name" value="Nucleic acid-binding proteins"/>
    <property type="match status" value="1"/>
</dbReference>
<evidence type="ECO:0000256" key="4">
    <source>
        <dbReference type="PROSITE-ProRule" id="PRU01024"/>
    </source>
</evidence>
<dbReference type="GeneID" id="20224713"/>
<dbReference type="EMBL" id="GL833128">
    <property type="protein sequence ID" value="EGB08355.1"/>
    <property type="molecule type" value="Genomic_DNA"/>
</dbReference>
<keyword evidence="2 4" id="KW-0808">Transferase</keyword>
<feature type="active site" evidence="5">
    <location>
        <position position="408"/>
    </location>
</feature>
<dbReference type="InterPro" id="IPR002792">
    <property type="entry name" value="TRAM_dom"/>
</dbReference>
<dbReference type="Gene3D" id="2.40.50.1070">
    <property type="match status" value="1"/>
</dbReference>
<feature type="binding site" evidence="4">
    <location>
        <position position="282"/>
    </location>
    <ligand>
        <name>S-adenosyl-L-methionine</name>
        <dbReference type="ChEBI" id="CHEBI:59789"/>
    </ligand>
</feature>
<protein>
    <recommendedName>
        <fullName evidence="7">TRAM domain-containing protein</fullName>
    </recommendedName>
</protein>
<gene>
    <name evidence="8" type="ORF">AURANDRAFT_64214</name>
</gene>